<organism evidence="3 4">
    <name type="scientific">Pestalotiopsis fici (strain W106-1 / CGMCC3.15140)</name>
    <dbReference type="NCBI Taxonomy" id="1229662"/>
    <lineage>
        <taxon>Eukaryota</taxon>
        <taxon>Fungi</taxon>
        <taxon>Dikarya</taxon>
        <taxon>Ascomycota</taxon>
        <taxon>Pezizomycotina</taxon>
        <taxon>Sordariomycetes</taxon>
        <taxon>Xylariomycetidae</taxon>
        <taxon>Amphisphaeriales</taxon>
        <taxon>Sporocadaceae</taxon>
        <taxon>Pestalotiopsis</taxon>
    </lineage>
</organism>
<dbReference type="EMBL" id="KI912115">
    <property type="protein sequence ID" value="ETS77606.1"/>
    <property type="molecule type" value="Genomic_DNA"/>
</dbReference>
<keyword evidence="1 2" id="KW-0224">Dipeptidase</keyword>
<protein>
    <recommendedName>
        <fullName evidence="2">Dipeptidase</fullName>
        <ecNumber evidence="2">3.4.13.19</ecNumber>
    </recommendedName>
</protein>
<keyword evidence="2" id="KW-0862">Zinc</keyword>
<dbReference type="RefSeq" id="XP_007836440.1">
    <property type="nucleotide sequence ID" value="XM_007838249.1"/>
</dbReference>
<keyword evidence="4" id="KW-1185">Reference proteome</keyword>
<evidence type="ECO:0000313" key="3">
    <source>
        <dbReference type="EMBL" id="ETS77606.1"/>
    </source>
</evidence>
<dbReference type="GeneID" id="19274681"/>
<dbReference type="EC" id="3.4.13.19" evidence="2"/>
<gene>
    <name evidence="3" type="ORF">PFICI_09668</name>
</gene>
<evidence type="ECO:0000256" key="2">
    <source>
        <dbReference type="RuleBase" id="RU341113"/>
    </source>
</evidence>
<dbReference type="OMA" id="SRHNVFG"/>
<dbReference type="PROSITE" id="PS51365">
    <property type="entry name" value="RENAL_DIPEPTIDASE_2"/>
    <property type="match status" value="1"/>
</dbReference>
<proteinExistence type="inferred from homology"/>
<dbReference type="PANTHER" id="PTHR10443:SF12">
    <property type="entry name" value="DIPEPTIDASE"/>
    <property type="match status" value="1"/>
</dbReference>
<dbReference type="MEROPS" id="M19.013"/>
<dbReference type="KEGG" id="pfy:PFICI_09668"/>
<dbReference type="GO" id="GO:0046872">
    <property type="term" value="F:metal ion binding"/>
    <property type="evidence" value="ECO:0007669"/>
    <property type="project" value="UniProtKB-UniRule"/>
</dbReference>
<dbReference type="PANTHER" id="PTHR10443">
    <property type="entry name" value="MICROSOMAL DIPEPTIDASE"/>
    <property type="match status" value="1"/>
</dbReference>
<dbReference type="InParanoid" id="W3WXJ2"/>
<accession>W3WXJ2</accession>
<reference evidence="4" key="1">
    <citation type="journal article" date="2015" name="BMC Genomics">
        <title>Genomic and transcriptomic analysis of the endophytic fungus Pestalotiopsis fici reveals its lifestyle and high potential for synthesis of natural products.</title>
        <authorList>
            <person name="Wang X."/>
            <person name="Zhang X."/>
            <person name="Liu L."/>
            <person name="Xiang M."/>
            <person name="Wang W."/>
            <person name="Sun X."/>
            <person name="Che Y."/>
            <person name="Guo L."/>
            <person name="Liu G."/>
            <person name="Guo L."/>
            <person name="Wang C."/>
            <person name="Yin W.B."/>
            <person name="Stadler M."/>
            <person name="Zhang X."/>
            <person name="Liu X."/>
        </authorList>
    </citation>
    <scope>NUCLEOTIDE SEQUENCE [LARGE SCALE GENOMIC DNA]</scope>
    <source>
        <strain evidence="4">W106-1 / CGMCC3.15140</strain>
    </source>
</reference>
<dbReference type="eggNOG" id="KOG4127">
    <property type="taxonomic scope" value="Eukaryota"/>
</dbReference>
<dbReference type="Proteomes" id="UP000030651">
    <property type="component" value="Unassembled WGS sequence"/>
</dbReference>
<dbReference type="Gene3D" id="3.20.20.140">
    <property type="entry name" value="Metal-dependent hydrolases"/>
    <property type="match status" value="1"/>
</dbReference>
<keyword evidence="2" id="KW-0479">Metal-binding</keyword>
<dbReference type="InterPro" id="IPR008257">
    <property type="entry name" value="Pept_M19"/>
</dbReference>
<dbReference type="InterPro" id="IPR032466">
    <property type="entry name" value="Metal_Hydrolase"/>
</dbReference>
<dbReference type="GO" id="GO:0006508">
    <property type="term" value="P:proteolysis"/>
    <property type="evidence" value="ECO:0007669"/>
    <property type="project" value="UniProtKB-KW"/>
</dbReference>
<dbReference type="AlphaFoldDB" id="W3WXJ2"/>
<dbReference type="HOGENOM" id="CLU_031404_4_0_1"/>
<comment type="similarity">
    <text evidence="2">Belongs to the metallo-dependent hydrolases superfamily. Peptidase M19 family.</text>
</comment>
<keyword evidence="2" id="KW-0645">Protease</keyword>
<evidence type="ECO:0000313" key="4">
    <source>
        <dbReference type="Proteomes" id="UP000030651"/>
    </source>
</evidence>
<keyword evidence="2" id="KW-0378">Hydrolase</keyword>
<dbReference type="GO" id="GO:0070573">
    <property type="term" value="F:metallodipeptidase activity"/>
    <property type="evidence" value="ECO:0007669"/>
    <property type="project" value="InterPro"/>
</dbReference>
<comment type="catalytic activity">
    <reaction evidence="2">
        <text>an L-aminoacyl-L-amino acid + H2O = 2 an L-alpha-amino acid</text>
        <dbReference type="Rhea" id="RHEA:48940"/>
        <dbReference type="ChEBI" id="CHEBI:15377"/>
        <dbReference type="ChEBI" id="CHEBI:59869"/>
        <dbReference type="ChEBI" id="CHEBI:77460"/>
        <dbReference type="EC" id="3.4.13.19"/>
    </reaction>
</comment>
<sequence>MQESKINLRWATAPEYHPSPRSCWRRVTEAVILMLVVTFSYLQWHLRFIQALVYPGNSIFDRVPLIDGHNDFPIWIRAYYQNHIYQDNFTQDAPLYGQVDFPRLRQSRLGGQFWSVYVECPNNSSEYSDSAYREIIHDTLQQIDLVYRLIEEYPSDLVHARTAADVYRQFGSGDGRISSLLGIEGLHQIGNSVSILRMYHALGVRYATLTHTCHNAYADSEAPAAPLHGGLSARGWQLVREMNRLGMAVDLSHTSAATQRDAIAASAAPVMFSHSNAYARYHHSRNVPDDVLAALRRNGGIVMVTFYPAFLEADPAAASLDSVADHIQSIGEAIGYRHVGIGSDFDGMPAGPRGLEDVTRYPDLISALQDRGLASADIAGIMGLNVLRVLEAVECVSEQMRDVRPLEDDVKAFFGA</sequence>
<comment type="cofactor">
    <cofactor evidence="2">
        <name>Zn(2+)</name>
        <dbReference type="ChEBI" id="CHEBI:29105"/>
    </cofactor>
</comment>
<dbReference type="OrthoDB" id="445695at2759"/>
<name>W3WXJ2_PESFW</name>
<dbReference type="Pfam" id="PF01244">
    <property type="entry name" value="Peptidase_M19"/>
    <property type="match status" value="1"/>
</dbReference>
<dbReference type="SUPFAM" id="SSF51556">
    <property type="entry name" value="Metallo-dependent hydrolases"/>
    <property type="match status" value="1"/>
</dbReference>
<keyword evidence="2" id="KW-0482">Metalloprotease</keyword>
<dbReference type="CDD" id="cd01301">
    <property type="entry name" value="rDP_like"/>
    <property type="match status" value="1"/>
</dbReference>
<evidence type="ECO:0000256" key="1">
    <source>
        <dbReference type="ARBA" id="ARBA00022997"/>
    </source>
</evidence>